<dbReference type="RefSeq" id="WP_345342792.1">
    <property type="nucleotide sequence ID" value="NZ_BAABFB010000024.1"/>
</dbReference>
<dbReference type="SUPFAM" id="SSF56112">
    <property type="entry name" value="Protein kinase-like (PK-like)"/>
    <property type="match status" value="1"/>
</dbReference>
<dbReference type="InterPro" id="IPR051678">
    <property type="entry name" value="AGP_Transferase"/>
</dbReference>
<evidence type="ECO:0000259" key="1">
    <source>
        <dbReference type="Pfam" id="PF01636"/>
    </source>
</evidence>
<dbReference type="Pfam" id="PF01636">
    <property type="entry name" value="APH"/>
    <property type="match status" value="1"/>
</dbReference>
<dbReference type="InterPro" id="IPR002575">
    <property type="entry name" value="Aminoglycoside_PTrfase"/>
</dbReference>
<dbReference type="EMBL" id="BAABFB010000024">
    <property type="protein sequence ID" value="GAA4474868.1"/>
    <property type="molecule type" value="Genomic_DNA"/>
</dbReference>
<proteinExistence type="predicted"/>
<sequence>MTASDKNAAAGPAGLDISRLNGWLAPKLGVEPSALSYNLLTSGRSNLTYLIDYNGQHRWVLRRPPLGHPGHNSHDVLRESRIYNALTDTNVAVPAIVAQSDESGPLGAPMFVMEYVDGFTLDGPADFDEVPRADRKGIAISMMHTLADIHALDPDAVSLGDLKRPESLVDRQLRRWLANIDRLAQQRTLPSTDAELLRKIQAELSARRPAHASAESLCHGDFKPNNLIFRDSTVAAVLDWELAAVGDTGLDVGWLSVIWSHELTRKWAPRPDSGYPTADELVQAYQSRRVPVDDLEFYQALALWKLACIRADVNARLRAGAMADLDVQVAPDDDVIARLAHAAGDLLTA</sequence>
<dbReference type="InterPro" id="IPR041726">
    <property type="entry name" value="ACAD10_11_N"/>
</dbReference>
<dbReference type="PANTHER" id="PTHR21310">
    <property type="entry name" value="AMINOGLYCOSIDE PHOSPHOTRANSFERASE-RELATED-RELATED"/>
    <property type="match status" value="1"/>
</dbReference>
<feature type="domain" description="Aminoglycoside phosphotransferase" evidence="1">
    <location>
        <begin position="39"/>
        <end position="270"/>
    </location>
</feature>
<accession>A0ABP8NZA3</accession>
<reference evidence="3" key="1">
    <citation type="journal article" date="2019" name="Int. J. Syst. Evol. Microbiol.">
        <title>The Global Catalogue of Microorganisms (GCM) 10K type strain sequencing project: providing services to taxonomists for standard genome sequencing and annotation.</title>
        <authorList>
            <consortium name="The Broad Institute Genomics Platform"/>
            <consortium name="The Broad Institute Genome Sequencing Center for Infectious Disease"/>
            <person name="Wu L."/>
            <person name="Ma J."/>
        </authorList>
    </citation>
    <scope>NUCLEOTIDE SEQUENCE [LARGE SCALE GENOMIC DNA]</scope>
    <source>
        <strain evidence="3">JCM 32206</strain>
    </source>
</reference>
<evidence type="ECO:0000313" key="3">
    <source>
        <dbReference type="Proteomes" id="UP001501183"/>
    </source>
</evidence>
<dbReference type="CDD" id="cd05154">
    <property type="entry name" value="ACAD10_11_N-like"/>
    <property type="match status" value="1"/>
</dbReference>
<protein>
    <submittedName>
        <fullName evidence="2">Phosphotransferase family protein</fullName>
    </submittedName>
</protein>
<name>A0ABP8NZA3_9NOCA</name>
<dbReference type="InterPro" id="IPR011009">
    <property type="entry name" value="Kinase-like_dom_sf"/>
</dbReference>
<dbReference type="PANTHER" id="PTHR21310:SF40">
    <property type="entry name" value="AMINOGLYCOSIDE PHOSPHOTRANSFERASE DOMAIN-CONTAINING PROTEIN-RELATED"/>
    <property type="match status" value="1"/>
</dbReference>
<dbReference type="Gene3D" id="3.30.200.20">
    <property type="entry name" value="Phosphorylase Kinase, domain 1"/>
    <property type="match status" value="1"/>
</dbReference>
<keyword evidence="3" id="KW-1185">Reference proteome</keyword>
<gene>
    <name evidence="2" type="ORF">GCM10023094_11270</name>
</gene>
<dbReference type="Gene3D" id="3.90.1200.10">
    <property type="match status" value="1"/>
</dbReference>
<comment type="caution">
    <text evidence="2">The sequence shown here is derived from an EMBL/GenBank/DDBJ whole genome shotgun (WGS) entry which is preliminary data.</text>
</comment>
<evidence type="ECO:0000313" key="2">
    <source>
        <dbReference type="EMBL" id="GAA4474868.1"/>
    </source>
</evidence>
<organism evidence="2 3">
    <name type="scientific">Rhodococcus olei</name>
    <dbReference type="NCBI Taxonomy" id="2161675"/>
    <lineage>
        <taxon>Bacteria</taxon>
        <taxon>Bacillati</taxon>
        <taxon>Actinomycetota</taxon>
        <taxon>Actinomycetes</taxon>
        <taxon>Mycobacteriales</taxon>
        <taxon>Nocardiaceae</taxon>
        <taxon>Rhodococcus</taxon>
    </lineage>
</organism>
<dbReference type="Proteomes" id="UP001501183">
    <property type="component" value="Unassembled WGS sequence"/>
</dbReference>